<dbReference type="GO" id="GO:0003677">
    <property type="term" value="F:DNA binding"/>
    <property type="evidence" value="ECO:0007669"/>
    <property type="project" value="UniProtKB-KW"/>
</dbReference>
<reference evidence="3 4" key="1">
    <citation type="submission" date="2016-10" db="EMBL/GenBank/DDBJ databases">
        <authorList>
            <person name="de Groot N.N."/>
        </authorList>
    </citation>
    <scope>NUCLEOTIDE SEQUENCE [LARGE SCALE GENOMIC DNA]</scope>
    <source>
        <strain evidence="3 4">DSM 44468</strain>
    </source>
</reference>
<dbReference type="SUPFAM" id="SSF46955">
    <property type="entry name" value="Putative DNA-binding domain"/>
    <property type="match status" value="1"/>
</dbReference>
<dbReference type="Proteomes" id="UP000199025">
    <property type="component" value="Unassembled WGS sequence"/>
</dbReference>
<feature type="domain" description="HTH merR-type" evidence="2">
    <location>
        <begin position="1"/>
        <end position="63"/>
    </location>
</feature>
<dbReference type="InterPro" id="IPR009061">
    <property type="entry name" value="DNA-bd_dom_put_sf"/>
</dbReference>
<dbReference type="EMBL" id="FORP01000002">
    <property type="protein sequence ID" value="SFI95057.1"/>
    <property type="molecule type" value="Genomic_DNA"/>
</dbReference>
<sequence>MTARTGVPRRLLRYYEEQELIVPGRDANGYRVYCEEGLARIRQIRELVDAGLPTRLIRKAMPHLGGPVCPELVAALRRRAETLGARIGELTERRDAVLRYLDEIGA</sequence>
<dbReference type="PANTHER" id="PTHR30204:SF93">
    <property type="entry name" value="HTH MERR-TYPE DOMAIN-CONTAINING PROTEIN"/>
    <property type="match status" value="1"/>
</dbReference>
<organism evidence="3 4">
    <name type="scientific">Amycolatopsis sacchari</name>
    <dbReference type="NCBI Taxonomy" id="115433"/>
    <lineage>
        <taxon>Bacteria</taxon>
        <taxon>Bacillati</taxon>
        <taxon>Actinomycetota</taxon>
        <taxon>Actinomycetes</taxon>
        <taxon>Pseudonocardiales</taxon>
        <taxon>Pseudonocardiaceae</taxon>
        <taxon>Amycolatopsis</taxon>
    </lineage>
</organism>
<dbReference type="PANTHER" id="PTHR30204">
    <property type="entry name" value="REDOX-CYCLING DRUG-SENSING TRANSCRIPTIONAL ACTIVATOR SOXR"/>
    <property type="match status" value="1"/>
</dbReference>
<dbReference type="AlphaFoldDB" id="A0A1I3MDM5"/>
<protein>
    <submittedName>
        <fullName evidence="3">DNA-binding transcriptional regulator, MerR family</fullName>
    </submittedName>
</protein>
<dbReference type="STRING" id="115433.SAMN05421835_102285"/>
<dbReference type="PROSITE" id="PS50937">
    <property type="entry name" value="HTH_MERR_2"/>
    <property type="match status" value="1"/>
</dbReference>
<dbReference type="Gene3D" id="1.10.1660.10">
    <property type="match status" value="1"/>
</dbReference>
<evidence type="ECO:0000259" key="2">
    <source>
        <dbReference type="PROSITE" id="PS50937"/>
    </source>
</evidence>
<dbReference type="InterPro" id="IPR047057">
    <property type="entry name" value="MerR_fam"/>
</dbReference>
<keyword evidence="4" id="KW-1185">Reference proteome</keyword>
<dbReference type="InterPro" id="IPR000551">
    <property type="entry name" value="MerR-type_HTH_dom"/>
</dbReference>
<dbReference type="SMART" id="SM00422">
    <property type="entry name" value="HTH_MERR"/>
    <property type="match status" value="1"/>
</dbReference>
<evidence type="ECO:0000256" key="1">
    <source>
        <dbReference type="ARBA" id="ARBA00023125"/>
    </source>
</evidence>
<dbReference type="Pfam" id="PF13411">
    <property type="entry name" value="MerR_1"/>
    <property type="match status" value="1"/>
</dbReference>
<evidence type="ECO:0000313" key="3">
    <source>
        <dbReference type="EMBL" id="SFI95057.1"/>
    </source>
</evidence>
<dbReference type="GO" id="GO:0003700">
    <property type="term" value="F:DNA-binding transcription factor activity"/>
    <property type="evidence" value="ECO:0007669"/>
    <property type="project" value="InterPro"/>
</dbReference>
<evidence type="ECO:0000313" key="4">
    <source>
        <dbReference type="Proteomes" id="UP000199025"/>
    </source>
</evidence>
<accession>A0A1I3MDM5</accession>
<name>A0A1I3MDM5_9PSEU</name>
<gene>
    <name evidence="3" type="ORF">SAMN05421835_102285</name>
</gene>
<proteinExistence type="predicted"/>
<keyword evidence="1 3" id="KW-0238">DNA-binding</keyword>